<feature type="disulfide bond" evidence="10">
    <location>
        <begin position="633"/>
        <end position="650"/>
    </location>
</feature>
<feature type="domain" description="EGF-like" evidence="13">
    <location>
        <begin position="539"/>
        <end position="579"/>
    </location>
</feature>
<dbReference type="Pfam" id="PF07474">
    <property type="entry name" value="G2F"/>
    <property type="match status" value="1"/>
</dbReference>
<dbReference type="InterPro" id="IPR003886">
    <property type="entry name" value="NIDO_dom"/>
</dbReference>
<evidence type="ECO:0000313" key="19">
    <source>
        <dbReference type="EMBL" id="CEK89553.1"/>
    </source>
</evidence>
<dbReference type="InterPro" id="IPR050778">
    <property type="entry name" value="Cueball_EGF_LRP_Nidogen"/>
</dbReference>
<dbReference type="PROSITE" id="PS01186">
    <property type="entry name" value="EGF_2"/>
    <property type="match status" value="7"/>
</dbReference>
<keyword evidence="8 10" id="KW-1015">Disulfide bond</keyword>
<keyword evidence="9" id="KW-0325">Glycoprotein</keyword>
<dbReference type="SUPFAM" id="SSF54511">
    <property type="entry name" value="GFP-like"/>
    <property type="match status" value="1"/>
</dbReference>
<feature type="domain" description="EGF-like" evidence="13">
    <location>
        <begin position="831"/>
        <end position="873"/>
    </location>
</feature>
<feature type="repeat" description="LDL-receptor class B" evidence="11">
    <location>
        <begin position="1096"/>
        <end position="1140"/>
    </location>
</feature>
<organism evidence="20">
    <name type="scientific">Arion vulgaris</name>
    <dbReference type="NCBI Taxonomy" id="1028688"/>
    <lineage>
        <taxon>Eukaryota</taxon>
        <taxon>Metazoa</taxon>
        <taxon>Spiralia</taxon>
        <taxon>Lophotrochozoa</taxon>
        <taxon>Mollusca</taxon>
        <taxon>Gastropoda</taxon>
        <taxon>Heterobranchia</taxon>
        <taxon>Euthyneura</taxon>
        <taxon>Panpulmonata</taxon>
        <taxon>Eupulmonata</taxon>
        <taxon>Stylommatophora</taxon>
        <taxon>Helicina</taxon>
        <taxon>Arionoidea</taxon>
        <taxon>Arionidae</taxon>
        <taxon>Arion</taxon>
    </lineage>
</organism>
<dbReference type="SMART" id="SM00181">
    <property type="entry name" value="EGF"/>
    <property type="match status" value="12"/>
</dbReference>
<dbReference type="PROSITE" id="PS50026">
    <property type="entry name" value="EGF_3"/>
    <property type="match status" value="8"/>
</dbReference>
<evidence type="ECO:0000259" key="14">
    <source>
        <dbReference type="PROSITE" id="PS50993"/>
    </source>
</evidence>
<dbReference type="InterPro" id="IPR006605">
    <property type="entry name" value="G2_nidogen/fibulin_G2F"/>
</dbReference>
<evidence type="ECO:0000313" key="20">
    <source>
        <dbReference type="EMBL" id="CEK89554.1"/>
    </source>
</evidence>
<evidence type="ECO:0000313" key="21">
    <source>
        <dbReference type="EMBL" id="CEK89555.1"/>
    </source>
</evidence>
<dbReference type="InterPro" id="IPR011042">
    <property type="entry name" value="6-blade_b-propeller_TolB-like"/>
</dbReference>
<gene>
    <name evidence="20" type="primary">ORF171658</name>
    <name evidence="16" type="synonym">ORF171617</name>
    <name evidence="17" type="synonym">ORF171628</name>
    <name evidence="18" type="synonym">ORF171638</name>
    <name evidence="19" type="synonym">ORF171648</name>
    <name evidence="21" type="synonym">ORF171669</name>
</gene>
<evidence type="ECO:0008006" key="22">
    <source>
        <dbReference type="Google" id="ProtNLM"/>
    </source>
</evidence>
<feature type="domain" description="EGF-like" evidence="13">
    <location>
        <begin position="581"/>
        <end position="621"/>
    </location>
</feature>
<evidence type="ECO:0000313" key="16">
    <source>
        <dbReference type="EMBL" id="CEK89550.1"/>
    </source>
</evidence>
<evidence type="ECO:0000256" key="11">
    <source>
        <dbReference type="PROSITE-ProRule" id="PRU00461"/>
    </source>
</evidence>
<dbReference type="Pfam" id="PF12947">
    <property type="entry name" value="EGF_3"/>
    <property type="match status" value="4"/>
</dbReference>
<feature type="domain" description="EGF-like" evidence="13">
    <location>
        <begin position="875"/>
        <end position="916"/>
    </location>
</feature>
<dbReference type="PROSITE" id="PS50993">
    <property type="entry name" value="NIDOGEN_G2"/>
    <property type="match status" value="1"/>
</dbReference>
<evidence type="ECO:0000256" key="1">
    <source>
        <dbReference type="ARBA" id="ARBA00004498"/>
    </source>
</evidence>
<keyword evidence="6" id="KW-0677">Repeat</keyword>
<dbReference type="Gene3D" id="2.40.155.10">
    <property type="entry name" value="Green fluorescent protein"/>
    <property type="match status" value="1"/>
</dbReference>
<evidence type="ECO:0000256" key="2">
    <source>
        <dbReference type="ARBA" id="ARBA00022525"/>
    </source>
</evidence>
<dbReference type="SMART" id="SM00539">
    <property type="entry name" value="NIDO"/>
    <property type="match status" value="1"/>
</dbReference>
<feature type="domain" description="EGF-like" evidence="13">
    <location>
        <begin position="919"/>
        <end position="960"/>
    </location>
</feature>
<feature type="domain" description="NIDO" evidence="15">
    <location>
        <begin position="100"/>
        <end position="250"/>
    </location>
</feature>
<dbReference type="InterPro" id="IPR009017">
    <property type="entry name" value="GFP"/>
</dbReference>
<dbReference type="SMART" id="SM00179">
    <property type="entry name" value="EGF_CA"/>
    <property type="match status" value="5"/>
</dbReference>
<dbReference type="Pfam" id="PF06119">
    <property type="entry name" value="NIDO"/>
    <property type="match status" value="1"/>
</dbReference>
<dbReference type="GO" id="GO:0017147">
    <property type="term" value="F:Wnt-protein binding"/>
    <property type="evidence" value="ECO:0007669"/>
    <property type="project" value="TreeGrafter"/>
</dbReference>
<keyword evidence="4 10" id="KW-0245">EGF-like domain</keyword>
<evidence type="ECO:0000256" key="12">
    <source>
        <dbReference type="SAM" id="SignalP"/>
    </source>
</evidence>
<evidence type="ECO:0000256" key="5">
    <source>
        <dbReference type="ARBA" id="ARBA00022729"/>
    </source>
</evidence>
<dbReference type="InterPro" id="IPR000033">
    <property type="entry name" value="LDLR_classB_rpt"/>
</dbReference>
<keyword evidence="3" id="KW-0272">Extracellular matrix</keyword>
<dbReference type="SUPFAM" id="SSF57184">
    <property type="entry name" value="Growth factor receptor domain"/>
    <property type="match status" value="3"/>
</dbReference>
<name>A0A0B7B8A8_9EUPU</name>
<dbReference type="EMBL" id="HACG01042687">
    <property type="protein sequence ID" value="CEK89552.1"/>
    <property type="molecule type" value="Transcribed_RNA"/>
</dbReference>
<dbReference type="Pfam" id="PF00058">
    <property type="entry name" value="Ldl_recept_b"/>
    <property type="match status" value="3"/>
</dbReference>
<dbReference type="EMBL" id="HACG01042688">
    <property type="protein sequence ID" value="CEK89553.1"/>
    <property type="molecule type" value="Transcribed_RNA"/>
</dbReference>
<dbReference type="PROSITE" id="PS51120">
    <property type="entry name" value="LDLRB"/>
    <property type="match status" value="3"/>
</dbReference>
<feature type="disulfide bond" evidence="10">
    <location>
        <begin position="712"/>
        <end position="729"/>
    </location>
</feature>
<comment type="caution">
    <text evidence="10">Lacks conserved residue(s) required for the propagation of feature annotation.</text>
</comment>
<dbReference type="PANTHER" id="PTHR46513">
    <property type="entry name" value="VITELLOGENIN RECEPTOR-LIKE PROTEIN-RELATED-RELATED"/>
    <property type="match status" value="1"/>
</dbReference>
<dbReference type="InterPro" id="IPR009030">
    <property type="entry name" value="Growth_fac_rcpt_cys_sf"/>
</dbReference>
<dbReference type="PANTHER" id="PTHR46513:SF13">
    <property type="entry name" value="EGF-LIKE DOMAIN-CONTAINING PROTEIN"/>
    <property type="match status" value="1"/>
</dbReference>
<evidence type="ECO:0000256" key="3">
    <source>
        <dbReference type="ARBA" id="ARBA00022530"/>
    </source>
</evidence>
<evidence type="ECO:0000259" key="15">
    <source>
        <dbReference type="PROSITE" id="PS51220"/>
    </source>
</evidence>
<dbReference type="InterPro" id="IPR000742">
    <property type="entry name" value="EGF"/>
</dbReference>
<dbReference type="GO" id="GO:0042813">
    <property type="term" value="F:Wnt receptor activity"/>
    <property type="evidence" value="ECO:0007669"/>
    <property type="project" value="TreeGrafter"/>
</dbReference>
<dbReference type="SMART" id="SM00682">
    <property type="entry name" value="G2F"/>
    <property type="match status" value="1"/>
</dbReference>
<evidence type="ECO:0000256" key="8">
    <source>
        <dbReference type="ARBA" id="ARBA00023157"/>
    </source>
</evidence>
<keyword evidence="2" id="KW-0964">Secreted</keyword>
<evidence type="ECO:0000256" key="6">
    <source>
        <dbReference type="ARBA" id="ARBA00022737"/>
    </source>
</evidence>
<dbReference type="AlphaFoldDB" id="A0A0B7B8A8"/>
<dbReference type="EMBL" id="HACG01042685">
    <property type="protein sequence ID" value="CEK89550.1"/>
    <property type="molecule type" value="Transcribed_RNA"/>
</dbReference>
<accession>A0A0B7B8A8</accession>
<dbReference type="InterPro" id="IPR001881">
    <property type="entry name" value="EGF-like_Ca-bd_dom"/>
</dbReference>
<dbReference type="GO" id="GO:0005509">
    <property type="term" value="F:calcium ion binding"/>
    <property type="evidence" value="ECO:0007669"/>
    <property type="project" value="InterPro"/>
</dbReference>
<keyword evidence="5 12" id="KW-0732">Signal</keyword>
<dbReference type="Gene3D" id="2.120.10.30">
    <property type="entry name" value="TolB, C-terminal domain"/>
    <property type="match status" value="1"/>
</dbReference>
<evidence type="ECO:0000313" key="17">
    <source>
        <dbReference type="EMBL" id="CEK89551.1"/>
    </source>
</evidence>
<dbReference type="InterPro" id="IPR024731">
    <property type="entry name" value="NELL2-like_EGF"/>
</dbReference>
<feature type="repeat" description="LDL-receptor class B" evidence="11">
    <location>
        <begin position="1053"/>
        <end position="1095"/>
    </location>
</feature>
<reference evidence="20" key="1">
    <citation type="submission" date="2014-12" db="EMBL/GenBank/DDBJ databases">
        <title>Insight into the proteome of Arion vulgaris.</title>
        <authorList>
            <person name="Aradska J."/>
            <person name="Bulat T."/>
            <person name="Smidak R."/>
            <person name="Sarate P."/>
            <person name="Gangsoo J."/>
            <person name="Sialana F."/>
            <person name="Bilban M."/>
            <person name="Lubec G."/>
        </authorList>
    </citation>
    <scope>NUCLEOTIDE SEQUENCE</scope>
    <source>
        <tissue evidence="20">Skin</tissue>
    </source>
</reference>
<evidence type="ECO:0000259" key="13">
    <source>
        <dbReference type="PROSITE" id="PS50026"/>
    </source>
</evidence>
<dbReference type="SUPFAM" id="SSF63825">
    <property type="entry name" value="YWTD domain"/>
    <property type="match status" value="1"/>
</dbReference>
<evidence type="ECO:0000313" key="18">
    <source>
        <dbReference type="EMBL" id="CEK89552.1"/>
    </source>
</evidence>
<evidence type="ECO:0000256" key="9">
    <source>
        <dbReference type="ARBA" id="ARBA00023180"/>
    </source>
</evidence>
<feature type="repeat" description="LDL-receptor class B" evidence="11">
    <location>
        <begin position="1011"/>
        <end position="1052"/>
    </location>
</feature>
<dbReference type="CDD" id="cd00053">
    <property type="entry name" value="EGF"/>
    <property type="match status" value="1"/>
</dbReference>
<evidence type="ECO:0000256" key="4">
    <source>
        <dbReference type="ARBA" id="ARBA00022536"/>
    </source>
</evidence>
<feature type="domain" description="EGF-like" evidence="13">
    <location>
        <begin position="786"/>
        <end position="825"/>
    </location>
</feature>
<proteinExistence type="predicted"/>
<feature type="signal peptide" evidence="12">
    <location>
        <begin position="1"/>
        <end position="23"/>
    </location>
</feature>
<evidence type="ECO:0000256" key="7">
    <source>
        <dbReference type="ARBA" id="ARBA00022837"/>
    </source>
</evidence>
<protein>
    <recommendedName>
        <fullName evidence="22">Nidogen</fullName>
    </recommendedName>
</protein>
<dbReference type="EMBL" id="HACG01042686">
    <property type="protein sequence ID" value="CEK89551.1"/>
    <property type="molecule type" value="Transcribed_RNA"/>
</dbReference>
<dbReference type="EMBL" id="HACG01042690">
    <property type="protein sequence ID" value="CEK89555.1"/>
    <property type="molecule type" value="Transcribed_RNA"/>
</dbReference>
<keyword evidence="7" id="KW-0106">Calcium</keyword>
<sequence>MFLRLKSSLLLMMVLGSAAWVDAVSHNQLYPFGPLRGDLTLGPGDDSSSNEIILQETVAFYSASYRAIYVNINGHVSFDSELPDYRANMAIPFGLPFVAVFLADIDTRSTGRVYYRSTSEADLIERAARDIRANFTAFQNYSPTSLFIVTWDRVGYFREQGDKHNTFQLVLASNGRDSFAFFHYLDNGIQWMTSQGKFMPTYSDIPPQAGFDGGEDSNHYRLPGSGESGSFVNGSNVNIPGVWLFQVGNTGQGNVKPADVNIGEVTLFEIDSGKSNCFHDSSVCHRHAQCIDHSVGVCCVCVPPYVGNGYHCLEPGAPQKLNGPVYGNLNGVALEDSLLMHTYVVTTDGRTYSAISGVPPSLGSALQTLNSIGGIIGWLFALPVGPNAKNGFSFTGGVFNRTSRITFKSLDRGDYVVRIHQIFSGHDPLNNIRLETRLEGSMPDIPIGATVSIDDYNENYKRVAAGTIKSFVARTYRVNDVAYLYSWDNTITYNECESGQNGNTNEVLRFSVSRHYVKHSEQDKVVRYAMTSKVGVFAGADPCSDASKICDENADCVPEGESFRCVCRSGFAGDGRSCEADIRLCGQDICDRNARCVFIRGTHQPQCECAVGFQGDGVTCNAIEASCNEANICAENAECLYDENLRQYYCECMDEFSGDGFSCEPTVSGCSSCDRYAQCVYDTTRSIYACQCDVGYTGDGQQCTLIDVCADCDRNARCLFNDDTGDYECVCVRGYRGDGRTCQLRDCREDPTMCDAEGGICWFDADRNISICRCNYGYRGDGFHCRPTACDVINDCDDNARCVTDGSRFSCQCNEGFTGDGRRCIPQEPSHISGCDVTYDCDANARCVPDDTDPNRYTCNCNPGYHGDGKVCLLRFIPCNQVNNCDRNAECIYDPDILSYTCRCSRGFDGDGLVCVKKEVIDCRHDQGMCSANAECVQGAEEGYVCVCMPRFRGDGTTCSPVVQEGNYLIYAQGNKVMSISSESRPGDYGQQLVFIAGMLAVGVDIDCQEGDVYWTDAAMGMIRRAKLNGSNVETIISGLKSPEGIAIDFAARNLFFTDSELDILQVSRLDGSYRKTLVSTDMTNPRAIVVDINRGVVFWTDWNRSQPQIERINMDGTQRKVLVGEGLKLPNGLAFDTFSQTLCWGDAGTKSIECIRSDGVGRRVVFDQAAYPFDIVALNNIIYWTDWERRDIPNINQSGGETNKPLKQAIGGHGRVYGIAAVKDQCPRARNSCGLNNGGCKFLCLASVNGGRVCSCPDGIDPRICQ</sequence>
<feature type="domain" description="EGF-like" evidence="13">
    <location>
        <begin position="623"/>
        <end position="664"/>
    </location>
</feature>
<dbReference type="PROSITE" id="PS51220">
    <property type="entry name" value="NIDO"/>
    <property type="match status" value="1"/>
</dbReference>
<feature type="chain" id="PRO_5007391755" description="Nidogen" evidence="12">
    <location>
        <begin position="24"/>
        <end position="1267"/>
    </location>
</feature>
<dbReference type="FunFam" id="2.120.10.30:FF:000241">
    <property type="entry name" value="Low-density lipoprotein receptor-related protein 6"/>
    <property type="match status" value="1"/>
</dbReference>
<dbReference type="EMBL" id="HACG01042689">
    <property type="protein sequence ID" value="CEK89554.1"/>
    <property type="molecule type" value="Transcribed_RNA"/>
</dbReference>
<dbReference type="Gene3D" id="2.10.25.10">
    <property type="entry name" value="Laminin"/>
    <property type="match status" value="9"/>
</dbReference>
<comment type="subcellular location">
    <subcellularLocation>
        <location evidence="1">Secreted</location>
        <location evidence="1">Extracellular space</location>
        <location evidence="1">Extracellular matrix</location>
    </subcellularLocation>
</comment>
<dbReference type="SMART" id="SM00135">
    <property type="entry name" value="LY"/>
    <property type="match status" value="5"/>
</dbReference>
<feature type="domain" description="Nidogen G2 beta-barrel" evidence="14">
    <location>
        <begin position="317"/>
        <end position="544"/>
    </location>
</feature>
<feature type="disulfide bond" evidence="10">
    <location>
        <begin position="885"/>
        <end position="902"/>
    </location>
</feature>
<dbReference type="GO" id="GO:0005886">
    <property type="term" value="C:plasma membrane"/>
    <property type="evidence" value="ECO:0007669"/>
    <property type="project" value="TreeGrafter"/>
</dbReference>
<dbReference type="GO" id="GO:0060070">
    <property type="term" value="P:canonical Wnt signaling pathway"/>
    <property type="evidence" value="ECO:0007669"/>
    <property type="project" value="TreeGrafter"/>
</dbReference>
<dbReference type="GO" id="GO:0007160">
    <property type="term" value="P:cell-matrix adhesion"/>
    <property type="evidence" value="ECO:0007669"/>
    <property type="project" value="InterPro"/>
</dbReference>
<feature type="domain" description="EGF-like" evidence="13">
    <location>
        <begin position="705"/>
        <end position="743"/>
    </location>
</feature>
<feature type="disulfide bond" evidence="10">
    <location>
        <begin position="590"/>
        <end position="607"/>
    </location>
</feature>
<evidence type="ECO:0000256" key="10">
    <source>
        <dbReference type="PROSITE-ProRule" id="PRU00076"/>
    </source>
</evidence>